<sequence>MKVCLFQVIFPARSIIIYFNSTTFNSTLRTKVLYIKSRD</sequence>
<dbReference type="GeneID" id="31357972"/>
<dbReference type="EMBL" id="ADBJ01000009">
    <property type="protein sequence ID" value="EFA84415.1"/>
    <property type="molecule type" value="Genomic_DNA"/>
</dbReference>
<evidence type="ECO:0000313" key="1">
    <source>
        <dbReference type="EMBL" id="EFA84415.1"/>
    </source>
</evidence>
<accession>D3B240</accession>
<dbReference type="AlphaFoldDB" id="D3B240"/>
<gene>
    <name evidence="1" type="ORF">PPL_02447</name>
</gene>
<dbReference type="InParanoid" id="D3B240"/>
<organism evidence="1 2">
    <name type="scientific">Heterostelium pallidum (strain ATCC 26659 / Pp 5 / PN500)</name>
    <name type="common">Cellular slime mold</name>
    <name type="synonym">Polysphondylium pallidum</name>
    <dbReference type="NCBI Taxonomy" id="670386"/>
    <lineage>
        <taxon>Eukaryota</taxon>
        <taxon>Amoebozoa</taxon>
        <taxon>Evosea</taxon>
        <taxon>Eumycetozoa</taxon>
        <taxon>Dictyostelia</taxon>
        <taxon>Acytosteliales</taxon>
        <taxon>Acytosteliaceae</taxon>
        <taxon>Heterostelium</taxon>
    </lineage>
</organism>
<evidence type="ECO:0000313" key="2">
    <source>
        <dbReference type="Proteomes" id="UP000001396"/>
    </source>
</evidence>
<proteinExistence type="predicted"/>
<dbReference type="RefSeq" id="XP_020436529.1">
    <property type="nucleotide sequence ID" value="XM_020573434.1"/>
</dbReference>
<protein>
    <submittedName>
        <fullName evidence="1">Uncharacterized protein</fullName>
    </submittedName>
</protein>
<comment type="caution">
    <text evidence="1">The sequence shown here is derived from an EMBL/GenBank/DDBJ whole genome shotgun (WGS) entry which is preliminary data.</text>
</comment>
<dbReference type="Proteomes" id="UP000001396">
    <property type="component" value="Unassembled WGS sequence"/>
</dbReference>
<keyword evidence="2" id="KW-1185">Reference proteome</keyword>
<reference evidence="1 2" key="1">
    <citation type="journal article" date="2011" name="Genome Res.">
        <title>Phylogeny-wide analysis of social amoeba genomes highlights ancient origins for complex intercellular communication.</title>
        <authorList>
            <person name="Heidel A.J."/>
            <person name="Lawal H.M."/>
            <person name="Felder M."/>
            <person name="Schilde C."/>
            <person name="Helps N.R."/>
            <person name="Tunggal B."/>
            <person name="Rivero F."/>
            <person name="John U."/>
            <person name="Schleicher M."/>
            <person name="Eichinger L."/>
            <person name="Platzer M."/>
            <person name="Noegel A.A."/>
            <person name="Schaap P."/>
            <person name="Gloeckner G."/>
        </authorList>
    </citation>
    <scope>NUCLEOTIDE SEQUENCE [LARGE SCALE GENOMIC DNA]</scope>
    <source>
        <strain evidence="2">ATCC 26659 / Pp 5 / PN500</strain>
    </source>
</reference>
<name>D3B240_HETP5</name>